<sequence>MFKKQEIEINVEKNYAKSVISKIKNILWNNFDTNAEIENYSFSNDENQVVKFYFISSDKQLEDLKKSIRENFYLVLIIKA</sequence>
<evidence type="ECO:0000313" key="2">
    <source>
        <dbReference type="Proteomes" id="UP000774130"/>
    </source>
</evidence>
<gene>
    <name evidence="1" type="ORF">KUA55_10355</name>
</gene>
<dbReference type="RefSeq" id="WP_218326116.1">
    <property type="nucleotide sequence ID" value="NZ_JAHUZB010000003.1"/>
</dbReference>
<organism evidence="1 2">
    <name type="scientific">Enterococcus alishanensis</name>
    <dbReference type="NCBI Taxonomy" id="1303817"/>
    <lineage>
        <taxon>Bacteria</taxon>
        <taxon>Bacillati</taxon>
        <taxon>Bacillota</taxon>
        <taxon>Bacilli</taxon>
        <taxon>Lactobacillales</taxon>
        <taxon>Enterococcaceae</taxon>
        <taxon>Enterococcus</taxon>
    </lineage>
</organism>
<name>A0ABS6TDT3_9ENTE</name>
<dbReference type="Proteomes" id="UP000774130">
    <property type="component" value="Unassembled WGS sequence"/>
</dbReference>
<comment type="caution">
    <text evidence="1">The sequence shown here is derived from an EMBL/GenBank/DDBJ whole genome shotgun (WGS) entry which is preliminary data.</text>
</comment>
<dbReference type="EMBL" id="JAHUZB010000003">
    <property type="protein sequence ID" value="MBV7391083.1"/>
    <property type="molecule type" value="Genomic_DNA"/>
</dbReference>
<protein>
    <submittedName>
        <fullName evidence="1">Uncharacterized protein</fullName>
    </submittedName>
</protein>
<keyword evidence="2" id="KW-1185">Reference proteome</keyword>
<evidence type="ECO:0000313" key="1">
    <source>
        <dbReference type="EMBL" id="MBV7391083.1"/>
    </source>
</evidence>
<accession>A0ABS6TDT3</accession>
<proteinExistence type="predicted"/>
<reference evidence="1 2" key="1">
    <citation type="submission" date="2021-06" db="EMBL/GenBank/DDBJ databases">
        <title>Enterococcus alishanensis sp. nov., a novel lactic acid bacterium isolated from fresh coffee beans.</title>
        <authorList>
            <person name="Chen Y.-S."/>
        </authorList>
    </citation>
    <scope>NUCLEOTIDE SEQUENCE [LARGE SCALE GENOMIC DNA]</scope>
    <source>
        <strain evidence="1 2">ALS3</strain>
    </source>
</reference>